<gene>
    <name evidence="3" type="ORF">J2S73_004160</name>
</gene>
<evidence type="ECO:0000256" key="1">
    <source>
        <dbReference type="ARBA" id="ARBA00022801"/>
    </source>
</evidence>
<evidence type="ECO:0000313" key="3">
    <source>
        <dbReference type="EMBL" id="MDQ0317674.1"/>
    </source>
</evidence>
<accession>A0AAE3VSM9</accession>
<dbReference type="Proteomes" id="UP001229244">
    <property type="component" value="Unassembled WGS sequence"/>
</dbReference>
<dbReference type="PANTHER" id="PTHR43798">
    <property type="entry name" value="MONOACYLGLYCEROL LIPASE"/>
    <property type="match status" value="1"/>
</dbReference>
<dbReference type="InterPro" id="IPR000073">
    <property type="entry name" value="AB_hydrolase_1"/>
</dbReference>
<keyword evidence="1 3" id="KW-0378">Hydrolase</keyword>
<sequence>MAAGSAGITRTATADGRFGYTEGGDASGTTIVFIHGIGGRAEVFDPQMAAFAPDFHVISWDVPGYGTSAPLETATLPTLAAALGDFLSAIDARDAILVGQSLGGMIVQEAMAAGLVSPKAIVLTGTSPAFGRPDGDFQKKFIEGRLAPLDAGRTMAELADGMMKGLTGPNPDPEGFRIGRDALAATPEESFRAMVYALVDFDQRANLPNISVPALLIAGTEDTSAPPQVMQKMADKIATATYVQLDGAGHLANLDQPDAFTEAMRDFLAGHDSVHA</sequence>
<dbReference type="Pfam" id="PF12697">
    <property type="entry name" value="Abhydrolase_6"/>
    <property type="match status" value="1"/>
</dbReference>
<dbReference type="InterPro" id="IPR029058">
    <property type="entry name" value="AB_hydrolase_fold"/>
</dbReference>
<dbReference type="GO" id="GO:0047570">
    <property type="term" value="F:3-oxoadipate enol-lactonase activity"/>
    <property type="evidence" value="ECO:0007669"/>
    <property type="project" value="UniProtKB-EC"/>
</dbReference>
<dbReference type="PANTHER" id="PTHR43798:SF31">
    <property type="entry name" value="AB HYDROLASE SUPERFAMILY PROTEIN YCLE"/>
    <property type="match status" value="1"/>
</dbReference>
<name>A0AAE3VSM9_9HYPH</name>
<dbReference type="EMBL" id="JAUSUL010000007">
    <property type="protein sequence ID" value="MDQ0317674.1"/>
    <property type="molecule type" value="Genomic_DNA"/>
</dbReference>
<dbReference type="EC" id="3.1.1.24" evidence="3"/>
<dbReference type="PRINTS" id="PR00111">
    <property type="entry name" value="ABHYDROLASE"/>
</dbReference>
<dbReference type="SUPFAM" id="SSF53474">
    <property type="entry name" value="alpha/beta-Hydrolases"/>
    <property type="match status" value="1"/>
</dbReference>
<dbReference type="InterPro" id="IPR050266">
    <property type="entry name" value="AB_hydrolase_sf"/>
</dbReference>
<comment type="caution">
    <text evidence="3">The sequence shown here is derived from an EMBL/GenBank/DDBJ whole genome shotgun (WGS) entry which is preliminary data.</text>
</comment>
<feature type="domain" description="AB hydrolase-1" evidence="2">
    <location>
        <begin position="31"/>
        <end position="262"/>
    </location>
</feature>
<evidence type="ECO:0000259" key="2">
    <source>
        <dbReference type="Pfam" id="PF12697"/>
    </source>
</evidence>
<keyword evidence="4" id="KW-1185">Reference proteome</keyword>
<dbReference type="RefSeq" id="WP_306887598.1">
    <property type="nucleotide sequence ID" value="NZ_JAUSUL010000007.1"/>
</dbReference>
<reference evidence="3" key="1">
    <citation type="submission" date="2023-07" db="EMBL/GenBank/DDBJ databases">
        <title>Genomic Encyclopedia of Type Strains, Phase IV (KMG-IV): sequencing the most valuable type-strain genomes for metagenomic binning, comparative biology and taxonomic classification.</title>
        <authorList>
            <person name="Goeker M."/>
        </authorList>
    </citation>
    <scope>NUCLEOTIDE SEQUENCE</scope>
    <source>
        <strain evidence="3">DSM 21202</strain>
    </source>
</reference>
<protein>
    <submittedName>
        <fullName evidence="3">3-oxoadipate enol-lactonase</fullName>
        <ecNumber evidence="3">3.1.1.24</ecNumber>
    </submittedName>
</protein>
<dbReference type="PRINTS" id="PR00412">
    <property type="entry name" value="EPOXHYDRLASE"/>
</dbReference>
<dbReference type="Gene3D" id="3.40.50.1820">
    <property type="entry name" value="alpha/beta hydrolase"/>
    <property type="match status" value="1"/>
</dbReference>
<evidence type="ECO:0000313" key="4">
    <source>
        <dbReference type="Proteomes" id="UP001229244"/>
    </source>
</evidence>
<dbReference type="GO" id="GO:0016020">
    <property type="term" value="C:membrane"/>
    <property type="evidence" value="ECO:0007669"/>
    <property type="project" value="TreeGrafter"/>
</dbReference>
<proteinExistence type="predicted"/>
<dbReference type="InterPro" id="IPR000639">
    <property type="entry name" value="Epox_hydrolase-like"/>
</dbReference>
<dbReference type="AlphaFoldDB" id="A0AAE3VSM9"/>
<organism evidence="3 4">
    <name type="scientific">Amorphus orientalis</name>
    <dbReference type="NCBI Taxonomy" id="649198"/>
    <lineage>
        <taxon>Bacteria</taxon>
        <taxon>Pseudomonadati</taxon>
        <taxon>Pseudomonadota</taxon>
        <taxon>Alphaproteobacteria</taxon>
        <taxon>Hyphomicrobiales</taxon>
        <taxon>Amorphaceae</taxon>
        <taxon>Amorphus</taxon>
    </lineage>
</organism>